<feature type="signal peptide" evidence="1">
    <location>
        <begin position="1"/>
        <end position="24"/>
    </location>
</feature>
<reference evidence="2" key="1">
    <citation type="submission" date="2021-02" db="EMBL/GenBank/DDBJ databases">
        <title>Psilocybe cubensis genome.</title>
        <authorList>
            <person name="Mckernan K.J."/>
            <person name="Crawford S."/>
            <person name="Trippe A."/>
            <person name="Kane L.T."/>
            <person name="Mclaughlin S."/>
        </authorList>
    </citation>
    <scope>NUCLEOTIDE SEQUENCE [LARGE SCALE GENOMIC DNA]</scope>
    <source>
        <strain evidence="2">MGC-MH-2018</strain>
    </source>
</reference>
<dbReference type="AlphaFoldDB" id="A0A8H8CF10"/>
<evidence type="ECO:0000256" key="1">
    <source>
        <dbReference type="SAM" id="SignalP"/>
    </source>
</evidence>
<gene>
    <name evidence="2" type="ORF">JR316_012014</name>
</gene>
<evidence type="ECO:0000313" key="2">
    <source>
        <dbReference type="EMBL" id="KAG5163146.1"/>
    </source>
</evidence>
<organism evidence="2">
    <name type="scientific">Psilocybe cubensis</name>
    <name type="common">Psychedelic mushroom</name>
    <name type="synonym">Stropharia cubensis</name>
    <dbReference type="NCBI Taxonomy" id="181762"/>
    <lineage>
        <taxon>Eukaryota</taxon>
        <taxon>Fungi</taxon>
        <taxon>Dikarya</taxon>
        <taxon>Basidiomycota</taxon>
        <taxon>Agaricomycotina</taxon>
        <taxon>Agaricomycetes</taxon>
        <taxon>Agaricomycetidae</taxon>
        <taxon>Agaricales</taxon>
        <taxon>Agaricineae</taxon>
        <taxon>Strophariaceae</taxon>
        <taxon>Psilocybe</taxon>
    </lineage>
</organism>
<dbReference type="OrthoDB" id="2339190at2759"/>
<protein>
    <submittedName>
        <fullName evidence="2">Uncharacterized protein</fullName>
    </submittedName>
</protein>
<sequence>MLFCYFTLPSLFIAVLSFCYGALAGPCMPCQASNRRYTPWDRRITIPRGVYSPNITNPTGRTVWIGGTDVVVTWDHDDMPAKPANPKGTLLLGYLDDGSEDEHLDVEHPLAADFDLKKGFVTFKCPEVVEREQYIVVLVGNSGNRSPTFKIKN</sequence>
<comment type="caution">
    <text evidence="2">The sequence shown here is derived from an EMBL/GenBank/DDBJ whole genome shotgun (WGS) entry which is preliminary data.</text>
</comment>
<keyword evidence="1" id="KW-0732">Signal</keyword>
<proteinExistence type="predicted"/>
<feature type="chain" id="PRO_5033994526" evidence="1">
    <location>
        <begin position="25"/>
        <end position="153"/>
    </location>
</feature>
<dbReference type="EMBL" id="JAFIQS010000016">
    <property type="protein sequence ID" value="KAG5163146.1"/>
    <property type="molecule type" value="Genomic_DNA"/>
</dbReference>
<accession>A0A8H8CF10</accession>
<name>A0A8H8CF10_PSICU</name>